<dbReference type="AlphaFoldDB" id="A0A4Z0P4W5"/>
<protein>
    <submittedName>
        <fullName evidence="1">Translational GTPase TypA</fullName>
    </submittedName>
</protein>
<comment type="caution">
    <text evidence="1">The sequence shown here is derived from an EMBL/GenBank/DDBJ whole genome shotgun (WGS) entry which is preliminary data.</text>
</comment>
<organism evidence="1 2">
    <name type="scientific">Salmonella enterica subsp. enterica serovar Poona</name>
    <dbReference type="NCBI Taxonomy" id="436295"/>
    <lineage>
        <taxon>Bacteria</taxon>
        <taxon>Pseudomonadati</taxon>
        <taxon>Pseudomonadota</taxon>
        <taxon>Gammaproteobacteria</taxon>
        <taxon>Enterobacterales</taxon>
        <taxon>Enterobacteriaceae</taxon>
        <taxon>Salmonella</taxon>
    </lineage>
</organism>
<proteinExistence type="predicted"/>
<dbReference type="EMBL" id="PYKI01000847">
    <property type="protein sequence ID" value="TGE06974.1"/>
    <property type="molecule type" value="Genomic_DNA"/>
</dbReference>
<gene>
    <name evidence="1" type="ORF">C9F07_07720</name>
</gene>
<keyword evidence="2" id="KW-1185">Reference proteome</keyword>
<evidence type="ECO:0000313" key="1">
    <source>
        <dbReference type="EMBL" id="TGE06974.1"/>
    </source>
</evidence>
<accession>A0A4Z0P4W5</accession>
<feature type="non-terminal residue" evidence="1">
    <location>
        <position position="1"/>
    </location>
</feature>
<feature type="non-terminal residue" evidence="1">
    <location>
        <position position="85"/>
    </location>
</feature>
<reference evidence="1 2" key="1">
    <citation type="submission" date="2018-03" db="EMBL/GenBank/DDBJ databases">
        <title>Non-Typhoidal Salmonella genome sequencing and assembly.</title>
        <authorList>
            <person name="Matchawe C."/>
        </authorList>
    </citation>
    <scope>NUCLEOTIDE SEQUENCE [LARGE SCALE GENOMIC DNA]</scope>
    <source>
        <strain evidence="1 2">22sa</strain>
    </source>
</reference>
<sequence>VTLEATAEQRAFPSLYASALNGSAGLAHEDMAEDMTPLYQAIIDHVPAPDDDLHGPLQMQISQLDYHDYGGDIGSGRIIRGHVLP</sequence>
<name>A0A4Z0P4W5_SALET</name>
<evidence type="ECO:0000313" key="2">
    <source>
        <dbReference type="Proteomes" id="UP000298196"/>
    </source>
</evidence>
<dbReference type="SUPFAM" id="SSF50447">
    <property type="entry name" value="Translation proteins"/>
    <property type="match status" value="1"/>
</dbReference>
<dbReference type="InterPro" id="IPR009000">
    <property type="entry name" value="Transl_B-barrel_sf"/>
</dbReference>
<dbReference type="Gene3D" id="2.40.30.10">
    <property type="entry name" value="Translation factors"/>
    <property type="match status" value="1"/>
</dbReference>
<dbReference type="Proteomes" id="UP000298196">
    <property type="component" value="Unassembled WGS sequence"/>
</dbReference>